<feature type="transmembrane region" description="Helical" evidence="8">
    <location>
        <begin position="164"/>
        <end position="183"/>
    </location>
</feature>
<evidence type="ECO:0000256" key="5">
    <source>
        <dbReference type="ARBA" id="ARBA00022989"/>
    </source>
</evidence>
<name>A0A6P1DSQ9_9GAMM</name>
<keyword evidence="3 9" id="KW-0808">Transferase</keyword>
<keyword evidence="10" id="KW-1185">Reference proteome</keyword>
<reference evidence="9 10" key="2">
    <citation type="submission" date="2020-02" db="EMBL/GenBank/DDBJ databases">
        <title>Genome sequences of Thiorhodococcus mannitoliphagus and Thiorhodococcus minor, purple sulfur photosynthetic bacteria in the gammaproteobacterial family, Chromatiaceae.</title>
        <authorList>
            <person name="Aviles F.A."/>
            <person name="Meyer T.E."/>
            <person name="Kyndt J.A."/>
        </authorList>
    </citation>
    <scope>NUCLEOTIDE SEQUENCE [LARGE SCALE GENOMIC DNA]</scope>
    <source>
        <strain evidence="9 10">DSM 18266</strain>
    </source>
</reference>
<dbReference type="CDD" id="cd06854">
    <property type="entry name" value="GT_WbpL_WbcO_like"/>
    <property type="match status" value="1"/>
</dbReference>
<feature type="binding site" evidence="7">
    <location>
        <position position="157"/>
    </location>
    <ligand>
        <name>Mg(2+)</name>
        <dbReference type="ChEBI" id="CHEBI:18420"/>
    </ligand>
</feature>
<feature type="binding site" evidence="7">
    <location>
        <position position="217"/>
    </location>
    <ligand>
        <name>Mg(2+)</name>
        <dbReference type="ChEBI" id="CHEBI:18420"/>
    </ligand>
</feature>
<dbReference type="GO" id="GO:0005886">
    <property type="term" value="C:plasma membrane"/>
    <property type="evidence" value="ECO:0007669"/>
    <property type="project" value="UniProtKB-SubCell"/>
</dbReference>
<gene>
    <name evidence="9" type="ORF">G3480_00145</name>
</gene>
<feature type="transmembrane region" description="Helical" evidence="8">
    <location>
        <begin position="189"/>
        <end position="206"/>
    </location>
</feature>
<feature type="transmembrane region" description="Helical" evidence="8">
    <location>
        <begin position="294"/>
        <end position="313"/>
    </location>
</feature>
<dbReference type="EMBL" id="JAAIJR010000001">
    <property type="protein sequence ID" value="NEX18745.1"/>
    <property type="molecule type" value="Genomic_DNA"/>
</dbReference>
<keyword evidence="4 8" id="KW-0812">Transmembrane</keyword>
<feature type="transmembrane region" description="Helical" evidence="8">
    <location>
        <begin position="130"/>
        <end position="152"/>
    </location>
</feature>
<keyword evidence="7" id="KW-0479">Metal-binding</keyword>
<dbReference type="InterPro" id="IPR000715">
    <property type="entry name" value="Glycosyl_transferase_4"/>
</dbReference>
<dbReference type="Proteomes" id="UP000471640">
    <property type="component" value="Unassembled WGS sequence"/>
</dbReference>
<keyword evidence="6 8" id="KW-0472">Membrane</keyword>
<proteinExistence type="predicted"/>
<evidence type="ECO:0000256" key="4">
    <source>
        <dbReference type="ARBA" id="ARBA00022692"/>
    </source>
</evidence>
<accession>A0A6P1DSQ9</accession>
<evidence type="ECO:0000256" key="6">
    <source>
        <dbReference type="ARBA" id="ARBA00023136"/>
    </source>
</evidence>
<feature type="transmembrane region" description="Helical" evidence="8">
    <location>
        <begin position="319"/>
        <end position="336"/>
    </location>
</feature>
<evidence type="ECO:0000256" key="7">
    <source>
        <dbReference type="PIRSR" id="PIRSR600715-1"/>
    </source>
</evidence>
<dbReference type="RefSeq" id="WP_164651630.1">
    <property type="nucleotide sequence ID" value="NZ_JAAIJR010000001.1"/>
</dbReference>
<feature type="transmembrane region" description="Helical" evidence="8">
    <location>
        <begin position="213"/>
        <end position="234"/>
    </location>
</feature>
<dbReference type="PANTHER" id="PTHR22926:SF3">
    <property type="entry name" value="UNDECAPRENYL-PHOSPHATE ALPHA-N-ACETYLGLUCOSAMINYL 1-PHOSPHATE TRANSFERASE"/>
    <property type="match status" value="1"/>
</dbReference>
<keyword evidence="7" id="KW-0460">Magnesium</keyword>
<dbReference type="Pfam" id="PF00953">
    <property type="entry name" value="Glycos_transf_4"/>
    <property type="match status" value="1"/>
</dbReference>
<dbReference type="AlphaFoldDB" id="A0A6P1DSQ9"/>
<reference evidence="10" key="1">
    <citation type="journal article" date="2020" name="Microbiol. Resour. Announc.">
        <title>Draft Genome Sequences of Thiorhodococcus mannitoliphagus and Thiorhodococcus minor, Purple Sulfur Photosynthetic Bacteria in the Gammaproteobacterial Family Chromatiaceae.</title>
        <authorList>
            <person name="Aviles F.A."/>
            <person name="Meyer T.E."/>
            <person name="Kyndt J.A."/>
        </authorList>
    </citation>
    <scope>NUCLEOTIDE SEQUENCE [LARGE SCALE GENOMIC DNA]</scope>
    <source>
        <strain evidence="10">DSM 18266</strain>
    </source>
</reference>
<feature type="transmembrane region" description="Helical" evidence="8">
    <location>
        <begin position="240"/>
        <end position="261"/>
    </location>
</feature>
<dbReference type="GO" id="GO:0046872">
    <property type="term" value="F:metal ion binding"/>
    <property type="evidence" value="ECO:0007669"/>
    <property type="project" value="UniProtKB-KW"/>
</dbReference>
<keyword evidence="5 8" id="KW-1133">Transmembrane helix</keyword>
<dbReference type="GO" id="GO:0009103">
    <property type="term" value="P:lipopolysaccharide biosynthetic process"/>
    <property type="evidence" value="ECO:0007669"/>
    <property type="project" value="TreeGrafter"/>
</dbReference>
<feature type="transmembrane region" description="Helical" evidence="8">
    <location>
        <begin position="49"/>
        <end position="72"/>
    </location>
</feature>
<evidence type="ECO:0000313" key="10">
    <source>
        <dbReference type="Proteomes" id="UP000471640"/>
    </source>
</evidence>
<feature type="transmembrane region" description="Helical" evidence="8">
    <location>
        <begin position="6"/>
        <end position="28"/>
    </location>
</feature>
<sequence length="351" mass="37189">MNLDLVPLLLSPLLALVLSLAATPWLAAHPGSVLGRLDHPNARSLHKRPVPRTGGLGVLLGLLAAWLLIGLTGLAPPQLGWMIAAVALVAAVAFVDDLGHLPPWTRLLAHFGASAVLIAGGMRLETLELPGITLGLPGVFGISLTLLFSVWMTNLYNFMDGMDGFAGGMTAFGFGALAVLGWLGGDLAYAMAALCVATAAAGFLRVNFPPARIFLGDIGSSTLGLLAAGFTLWGADLGLFPPWAAVLAFSPFIVDATWTLLARLLRGERIWEAHRSHHYQRLVLAGWGHRKTLLRGYLVMAGAAGCALAAPGLPPNEQWMLLGAWAVIYAVIHYRVRLVERLARSGPTCIQ</sequence>
<protein>
    <submittedName>
        <fullName evidence="9">Glycosyltransferase family 4 protein</fullName>
    </submittedName>
</protein>
<dbReference type="GO" id="GO:0044038">
    <property type="term" value="P:cell wall macromolecule biosynthetic process"/>
    <property type="evidence" value="ECO:0007669"/>
    <property type="project" value="TreeGrafter"/>
</dbReference>
<dbReference type="GO" id="GO:0016780">
    <property type="term" value="F:phosphotransferase activity, for other substituted phosphate groups"/>
    <property type="evidence" value="ECO:0007669"/>
    <property type="project" value="InterPro"/>
</dbReference>
<evidence type="ECO:0000256" key="3">
    <source>
        <dbReference type="ARBA" id="ARBA00022679"/>
    </source>
</evidence>
<evidence type="ECO:0000256" key="8">
    <source>
        <dbReference type="SAM" id="Phobius"/>
    </source>
</evidence>
<dbReference type="PANTHER" id="PTHR22926">
    <property type="entry name" value="PHOSPHO-N-ACETYLMURAMOYL-PENTAPEPTIDE-TRANSFERASE"/>
    <property type="match status" value="1"/>
</dbReference>
<evidence type="ECO:0000313" key="9">
    <source>
        <dbReference type="EMBL" id="NEX18745.1"/>
    </source>
</evidence>
<comment type="subcellular location">
    <subcellularLocation>
        <location evidence="1">Cell membrane</location>
        <topology evidence="1">Multi-pass membrane protein</topology>
    </subcellularLocation>
</comment>
<comment type="cofactor">
    <cofactor evidence="7">
        <name>Mg(2+)</name>
        <dbReference type="ChEBI" id="CHEBI:18420"/>
    </cofactor>
</comment>
<comment type="caution">
    <text evidence="9">The sequence shown here is derived from an EMBL/GenBank/DDBJ whole genome shotgun (WGS) entry which is preliminary data.</text>
</comment>
<evidence type="ECO:0000256" key="2">
    <source>
        <dbReference type="ARBA" id="ARBA00022475"/>
    </source>
</evidence>
<organism evidence="9 10">
    <name type="scientific">Thiorhodococcus mannitoliphagus</name>
    <dbReference type="NCBI Taxonomy" id="329406"/>
    <lineage>
        <taxon>Bacteria</taxon>
        <taxon>Pseudomonadati</taxon>
        <taxon>Pseudomonadota</taxon>
        <taxon>Gammaproteobacteria</taxon>
        <taxon>Chromatiales</taxon>
        <taxon>Chromatiaceae</taxon>
        <taxon>Thiorhodococcus</taxon>
    </lineage>
</organism>
<evidence type="ECO:0000256" key="1">
    <source>
        <dbReference type="ARBA" id="ARBA00004651"/>
    </source>
</evidence>
<keyword evidence="2" id="KW-1003">Cell membrane</keyword>
<dbReference type="GO" id="GO:0071555">
    <property type="term" value="P:cell wall organization"/>
    <property type="evidence" value="ECO:0007669"/>
    <property type="project" value="TreeGrafter"/>
</dbReference>
<feature type="transmembrane region" description="Helical" evidence="8">
    <location>
        <begin position="78"/>
        <end position="95"/>
    </location>
</feature>